<dbReference type="NCBIfam" id="NF033520">
    <property type="entry name" value="transpos_IS982"/>
    <property type="match status" value="1"/>
</dbReference>
<accession>A0A8S0WL78</accession>
<dbReference type="Proteomes" id="UP000494216">
    <property type="component" value="Unassembled WGS sequence"/>
</dbReference>
<sequence>MSVEDFIIYVYCCVEDICRTIVTQLLRSRGFMPKLSDAEVIPMEIVGEFMGKDHDKGIWRYFRHHWHDWFPHLGSRANFAKQSANLWALKRRIQDHIARPIGAMDDSVHLVDGFPMPVCKYARASGSRCFKGEAGFSYCAAKDEKYYGFEGHVLISFEGIICGYAFTPANVDERDVLPDMGGGLQGLLIGDKGYSRPCLKQTLAQQGLDLQTPLRKNMQDLRPKAFVDQLMSSRRLVETVIGQLTERFHIEKVRARDTWHLANRFIRKLLAHTMDCFLGKLMGNPTLLFESLVEV</sequence>
<dbReference type="Pfam" id="PF13612">
    <property type="entry name" value="DDE_Tnp_1_3"/>
    <property type="match status" value="1"/>
</dbReference>
<feature type="domain" description="Transposase DDE" evidence="1">
    <location>
        <begin position="106"/>
        <end position="257"/>
    </location>
</feature>
<evidence type="ECO:0000259" key="1">
    <source>
        <dbReference type="Pfam" id="PF13612"/>
    </source>
</evidence>
<evidence type="ECO:0000313" key="2">
    <source>
        <dbReference type="EMBL" id="CAA9892440.1"/>
    </source>
</evidence>
<dbReference type="AlphaFoldDB" id="A0A8S0WL78"/>
<comment type="caution">
    <text evidence="2">The sequence shown here is derived from an EMBL/GenBank/DDBJ whole genome shotgun (WGS) entry which is preliminary data.</text>
</comment>
<reference evidence="2 3" key="1">
    <citation type="submission" date="2020-02" db="EMBL/GenBank/DDBJ databases">
        <authorList>
            <person name="Hogendoorn C."/>
        </authorList>
    </citation>
    <scope>NUCLEOTIDE SEQUENCE [LARGE SCALE GENOMIC DNA]</scope>
    <source>
        <strain evidence="2">METHB21</strain>
    </source>
</reference>
<dbReference type="EMBL" id="CADCXN010000102">
    <property type="protein sequence ID" value="CAA9892440.1"/>
    <property type="molecule type" value="Genomic_DNA"/>
</dbReference>
<protein>
    <submittedName>
        <fullName evidence="2">Transposase</fullName>
    </submittedName>
</protein>
<evidence type="ECO:0000313" key="3">
    <source>
        <dbReference type="Proteomes" id="UP000494216"/>
    </source>
</evidence>
<dbReference type="InterPro" id="IPR025668">
    <property type="entry name" value="Tnp_DDE_dom"/>
</dbReference>
<dbReference type="RefSeq" id="WP_174627214.1">
    <property type="nucleotide sequence ID" value="NZ_CADCXN010000102.1"/>
</dbReference>
<name>A0A8S0WL78_9GAMM</name>
<keyword evidence="3" id="KW-1185">Reference proteome</keyword>
<gene>
    <name evidence="2" type="ORF">METHB2_70047</name>
</gene>
<organism evidence="2 3">
    <name type="scientific">Candidatus Methylobacter favarea</name>
    <dbReference type="NCBI Taxonomy" id="2707345"/>
    <lineage>
        <taxon>Bacteria</taxon>
        <taxon>Pseudomonadati</taxon>
        <taxon>Pseudomonadota</taxon>
        <taxon>Gammaproteobacteria</taxon>
        <taxon>Methylococcales</taxon>
        <taxon>Methylococcaceae</taxon>
        <taxon>Methylobacter</taxon>
    </lineage>
</organism>
<proteinExistence type="predicted"/>